<accession>A0A932CNU2</accession>
<protein>
    <submittedName>
        <fullName evidence="2">Uncharacterized protein</fullName>
    </submittedName>
</protein>
<sequence length="122" mass="13250">MRRRPADIVWASLVLLGLLCNTAVYEKECLQAWGKSEARSLGGVASESPGISKADSPSKTSLPEAVQHALRCGCICHRAFASPTLLVFSPITLPVPWSSPVDLPWRDVLSHPPFHPPRVLLS</sequence>
<gene>
    <name evidence="2" type="ORF">HYY20_06410</name>
</gene>
<organism evidence="2 3">
    <name type="scientific">Tectimicrobiota bacterium</name>
    <dbReference type="NCBI Taxonomy" id="2528274"/>
    <lineage>
        <taxon>Bacteria</taxon>
        <taxon>Pseudomonadati</taxon>
        <taxon>Nitrospinota/Tectimicrobiota group</taxon>
        <taxon>Candidatus Tectimicrobiota</taxon>
    </lineage>
</organism>
<dbReference type="EMBL" id="JACPRF010000196">
    <property type="protein sequence ID" value="MBI2876497.1"/>
    <property type="molecule type" value="Genomic_DNA"/>
</dbReference>
<evidence type="ECO:0000313" key="3">
    <source>
        <dbReference type="Proteomes" id="UP000769766"/>
    </source>
</evidence>
<dbReference type="AlphaFoldDB" id="A0A932CNU2"/>
<proteinExistence type="predicted"/>
<name>A0A932CNU2_UNCTE</name>
<comment type="caution">
    <text evidence="2">The sequence shown here is derived from an EMBL/GenBank/DDBJ whole genome shotgun (WGS) entry which is preliminary data.</text>
</comment>
<evidence type="ECO:0000256" key="1">
    <source>
        <dbReference type="SAM" id="MobiDB-lite"/>
    </source>
</evidence>
<evidence type="ECO:0000313" key="2">
    <source>
        <dbReference type="EMBL" id="MBI2876497.1"/>
    </source>
</evidence>
<feature type="region of interest" description="Disordered" evidence="1">
    <location>
        <begin position="40"/>
        <end position="59"/>
    </location>
</feature>
<reference evidence="2" key="1">
    <citation type="submission" date="2020-07" db="EMBL/GenBank/DDBJ databases">
        <title>Huge and variable diversity of episymbiotic CPR bacteria and DPANN archaea in groundwater ecosystems.</title>
        <authorList>
            <person name="He C.Y."/>
            <person name="Keren R."/>
            <person name="Whittaker M."/>
            <person name="Farag I.F."/>
            <person name="Doudna J."/>
            <person name="Cate J.H.D."/>
            <person name="Banfield J.F."/>
        </authorList>
    </citation>
    <scope>NUCLEOTIDE SEQUENCE</scope>
    <source>
        <strain evidence="2">NC_groundwater_672_Ag_B-0.1um_62_36</strain>
    </source>
</reference>
<dbReference type="Proteomes" id="UP000769766">
    <property type="component" value="Unassembled WGS sequence"/>
</dbReference>